<evidence type="ECO:0000256" key="1">
    <source>
        <dbReference type="ARBA" id="ARBA00000085"/>
    </source>
</evidence>
<evidence type="ECO:0000256" key="4">
    <source>
        <dbReference type="ARBA" id="ARBA00022679"/>
    </source>
</evidence>
<keyword evidence="7" id="KW-0902">Two-component regulatory system</keyword>
<feature type="domain" description="HPt" evidence="13">
    <location>
        <begin position="18"/>
        <end position="124"/>
    </location>
</feature>
<dbReference type="InterPro" id="IPR036641">
    <property type="entry name" value="HPT_dom_sf"/>
</dbReference>
<dbReference type="Gene3D" id="3.40.50.2300">
    <property type="match status" value="1"/>
</dbReference>
<dbReference type="STRING" id="1921803.NIES593_21775"/>
<dbReference type="Gene3D" id="2.30.30.40">
    <property type="entry name" value="SH3 Domains"/>
    <property type="match status" value="1"/>
</dbReference>
<keyword evidence="6 14" id="KW-0418">Kinase</keyword>
<dbReference type="PANTHER" id="PTHR43395">
    <property type="entry name" value="SENSOR HISTIDINE KINASE CHEA"/>
    <property type="match status" value="1"/>
</dbReference>
<dbReference type="EMBL" id="MRCB01000047">
    <property type="protein sequence ID" value="OKH18686.1"/>
    <property type="molecule type" value="Genomic_DNA"/>
</dbReference>
<dbReference type="SMART" id="SM00448">
    <property type="entry name" value="REC"/>
    <property type="match status" value="1"/>
</dbReference>
<evidence type="ECO:0000313" key="14">
    <source>
        <dbReference type="EMBL" id="OKH18686.1"/>
    </source>
</evidence>
<evidence type="ECO:0000259" key="13">
    <source>
        <dbReference type="PROSITE" id="PS50894"/>
    </source>
</evidence>
<dbReference type="Gene3D" id="3.30.565.10">
    <property type="entry name" value="Histidine kinase-like ATPase, C-terminal domain"/>
    <property type="match status" value="1"/>
</dbReference>
<evidence type="ECO:0000256" key="2">
    <source>
        <dbReference type="ARBA" id="ARBA00012438"/>
    </source>
</evidence>
<name>A0A1U7H7X7_9CYAN</name>
<dbReference type="InterPro" id="IPR008207">
    <property type="entry name" value="Sig_transdc_His_kin_Hpt_dom"/>
</dbReference>
<keyword evidence="5" id="KW-0547">Nucleotide-binding</keyword>
<dbReference type="Pfam" id="PF00072">
    <property type="entry name" value="Response_reg"/>
    <property type="match status" value="1"/>
</dbReference>
<dbReference type="GO" id="GO:0006935">
    <property type="term" value="P:chemotaxis"/>
    <property type="evidence" value="ECO:0007669"/>
    <property type="project" value="InterPro"/>
</dbReference>
<evidence type="ECO:0000256" key="8">
    <source>
        <dbReference type="PROSITE-ProRule" id="PRU00110"/>
    </source>
</evidence>
<dbReference type="FunFam" id="3.30.565.10:FF:000016">
    <property type="entry name" value="Chemotaxis protein CheA, putative"/>
    <property type="match status" value="1"/>
</dbReference>
<dbReference type="Pfam" id="PF01627">
    <property type="entry name" value="Hpt"/>
    <property type="match status" value="1"/>
</dbReference>
<dbReference type="InterPro" id="IPR003594">
    <property type="entry name" value="HATPase_dom"/>
</dbReference>
<feature type="compositionally biased region" description="Basic and acidic residues" evidence="10">
    <location>
        <begin position="337"/>
        <end position="349"/>
    </location>
</feature>
<dbReference type="RefSeq" id="WP_073601593.1">
    <property type="nucleotide sequence ID" value="NZ_MRCB01000047.1"/>
</dbReference>
<dbReference type="InterPro" id="IPR005467">
    <property type="entry name" value="His_kinase_dom"/>
</dbReference>
<sequence length="1018" mass="112508">MVSGKFSSPEPNEVDLAEVQLQQELRAMFEVDSQKYLQDYLNLVQRLDPSSWTRDIQELYRVIHTIKGSSVTVGADAILQVATVLEDLLSDLRHLNPAPPLEDGRLGQILLEAGELLAGCLQVRVTGEEALKVVQPTIERIQTLREEVKQLYLPEWNEQRLLHQEFAEQGFDLVVLDLEMALERLPQQGTIGDETVVVARQTLAQLAEIGNDLEFADGWTQLLDRCQSLCSRPSVEAWRTQWTNYLNALKESARQGGKFVEPALSETDESDVSERSAIDPSQLDCEDRSLEPLAENLDSERREPELAADELVDWDMDELSQAADALAQLDWEALSEEEPKPASDIEKASSPETSDDWLELVAPPSARLDAPQFTTESAAPDAIARTENQTNEIQIPVPLSRLERTSQSLVETLLTARASQGFYQNLQTQLTQLLALAKESAQYITRLRQLQDDYALLDSLKSSSNSAEAPTLERYRQGYTTINRLLETSLRLSELGAEAEKTALLTASSLESLDRNILRLRQTVEQSRLVPFKNLAFRARAIVRDLIVRFGKPAQLVVEGEKVELDAGTSSKLEPVLLHLIRNAYDHGLESPEERANRGKPEQGTITISLKRRGNAYLLDIGDDGRGIEAEAIRQSAQAKGLPLTNTQTPAELLAVICQPGFSSKTDVSEVSGRGVGMDIVASQVASLGGRLSLMTQPGIGTIFEIQFPVPQLLVSCVLLRAGDRAFAIPSQDIIKTTILDNLQATQIADPNAICSWQIQQEDEILLGLDLLEYWQPQAAKRSLPDTAVCLYVHPAQQYRGIWILADDLLGQTELLITPLPSPLVAPIALLGASLQPDGSLIPVVDAATLAEVLLEDPERIAKPLPERTLAIETTTVSNQPTRQEVAQLTRSILVVDDAALMRRRLEASLTAYGYAVSTCADGQEAWNWLQTHPTPAMLITDIEMPHMDGFTLIDRARRIGITIPIVVVSSRLAEEWSKEARRVGATDYLTKGFSTAELINKVKSLLDSSDRAKSKNP</sequence>
<evidence type="ECO:0000256" key="3">
    <source>
        <dbReference type="ARBA" id="ARBA00022553"/>
    </source>
</evidence>
<dbReference type="InterPro" id="IPR001789">
    <property type="entry name" value="Sig_transdc_resp-reg_receiver"/>
</dbReference>
<proteinExistence type="predicted"/>
<dbReference type="InterPro" id="IPR036061">
    <property type="entry name" value="CheW-like_dom_sf"/>
</dbReference>
<accession>A0A1U7H7X7</accession>
<evidence type="ECO:0000256" key="9">
    <source>
        <dbReference type="PROSITE-ProRule" id="PRU00169"/>
    </source>
</evidence>
<dbReference type="Proteomes" id="UP000186868">
    <property type="component" value="Unassembled WGS sequence"/>
</dbReference>
<dbReference type="InterPro" id="IPR036890">
    <property type="entry name" value="HATPase_C_sf"/>
</dbReference>
<dbReference type="CDD" id="cd00088">
    <property type="entry name" value="HPT"/>
    <property type="match status" value="1"/>
</dbReference>
<dbReference type="OrthoDB" id="291966at2"/>
<organism evidence="14 15">
    <name type="scientific">Hydrococcus rivularis NIES-593</name>
    <dbReference type="NCBI Taxonomy" id="1921803"/>
    <lineage>
        <taxon>Bacteria</taxon>
        <taxon>Bacillati</taxon>
        <taxon>Cyanobacteriota</taxon>
        <taxon>Cyanophyceae</taxon>
        <taxon>Pleurocapsales</taxon>
        <taxon>Hydrococcaceae</taxon>
        <taxon>Hydrococcus</taxon>
    </lineage>
</organism>
<evidence type="ECO:0000256" key="6">
    <source>
        <dbReference type="ARBA" id="ARBA00022777"/>
    </source>
</evidence>
<dbReference type="EC" id="2.7.13.3" evidence="2"/>
<keyword evidence="4" id="KW-0808">Transferase</keyword>
<dbReference type="InterPro" id="IPR004358">
    <property type="entry name" value="Sig_transdc_His_kin-like_C"/>
</dbReference>
<dbReference type="GO" id="GO:0004673">
    <property type="term" value="F:protein histidine kinase activity"/>
    <property type="evidence" value="ECO:0007669"/>
    <property type="project" value="UniProtKB-EC"/>
</dbReference>
<comment type="caution">
    <text evidence="14">The sequence shown here is derived from an EMBL/GenBank/DDBJ whole genome shotgun (WGS) entry which is preliminary data.</text>
</comment>
<evidence type="ECO:0000313" key="15">
    <source>
        <dbReference type="Proteomes" id="UP000186868"/>
    </source>
</evidence>
<evidence type="ECO:0000259" key="12">
    <source>
        <dbReference type="PROSITE" id="PS50110"/>
    </source>
</evidence>
<feature type="domain" description="Response regulatory" evidence="12">
    <location>
        <begin position="892"/>
        <end position="1007"/>
    </location>
</feature>
<feature type="modified residue" description="4-aspartylphosphate" evidence="9">
    <location>
        <position position="942"/>
    </location>
</feature>
<reference evidence="14 15" key="1">
    <citation type="submission" date="2016-11" db="EMBL/GenBank/DDBJ databases">
        <title>Draft Genome Sequences of Nine Cyanobacterial Strains from Diverse Habitats.</title>
        <authorList>
            <person name="Zhu T."/>
            <person name="Hou S."/>
            <person name="Lu X."/>
            <person name="Hess W.R."/>
        </authorList>
    </citation>
    <scope>NUCLEOTIDE SEQUENCE [LARGE SCALE GENOMIC DNA]</scope>
    <source>
        <strain evidence="14 15">NIES-593</strain>
    </source>
</reference>
<keyword evidence="15" id="KW-1185">Reference proteome</keyword>
<dbReference type="PROSITE" id="PS50894">
    <property type="entry name" value="HPT"/>
    <property type="match status" value="1"/>
</dbReference>
<evidence type="ECO:0000256" key="5">
    <source>
        <dbReference type="ARBA" id="ARBA00022741"/>
    </source>
</evidence>
<dbReference type="GO" id="GO:0000160">
    <property type="term" value="P:phosphorelay signal transduction system"/>
    <property type="evidence" value="ECO:0007669"/>
    <property type="project" value="UniProtKB-KW"/>
</dbReference>
<dbReference type="Pfam" id="PF02518">
    <property type="entry name" value="HATPase_c"/>
    <property type="match status" value="1"/>
</dbReference>
<evidence type="ECO:0000256" key="10">
    <source>
        <dbReference type="SAM" id="MobiDB-lite"/>
    </source>
</evidence>
<dbReference type="SUPFAM" id="SSF50341">
    <property type="entry name" value="CheW-like"/>
    <property type="match status" value="1"/>
</dbReference>
<keyword evidence="3 9" id="KW-0597">Phosphoprotein</keyword>
<feature type="modified residue" description="Phosphohistidine" evidence="8">
    <location>
        <position position="64"/>
    </location>
</feature>
<dbReference type="InterPro" id="IPR051315">
    <property type="entry name" value="Bact_Chemotaxis_CheA"/>
</dbReference>
<protein>
    <recommendedName>
        <fullName evidence="2">histidine kinase</fullName>
        <ecNumber evidence="2">2.7.13.3</ecNumber>
    </recommendedName>
</protein>
<dbReference type="PRINTS" id="PR00344">
    <property type="entry name" value="BCTRLSENSOR"/>
</dbReference>
<dbReference type="CDD" id="cd00156">
    <property type="entry name" value="REC"/>
    <property type="match status" value="1"/>
</dbReference>
<feature type="domain" description="Histidine kinase" evidence="11">
    <location>
        <begin position="568"/>
        <end position="712"/>
    </location>
</feature>
<dbReference type="SUPFAM" id="SSF47226">
    <property type="entry name" value="Histidine-containing phosphotransfer domain, HPT domain"/>
    <property type="match status" value="1"/>
</dbReference>
<dbReference type="PANTHER" id="PTHR43395:SF10">
    <property type="entry name" value="CHEMOTAXIS PROTEIN CHEA"/>
    <property type="match status" value="1"/>
</dbReference>
<evidence type="ECO:0000256" key="7">
    <source>
        <dbReference type="ARBA" id="ARBA00023012"/>
    </source>
</evidence>
<dbReference type="AlphaFoldDB" id="A0A1U7H7X7"/>
<dbReference type="InterPro" id="IPR011006">
    <property type="entry name" value="CheY-like_superfamily"/>
</dbReference>
<dbReference type="SMART" id="SM00073">
    <property type="entry name" value="HPT"/>
    <property type="match status" value="1"/>
</dbReference>
<dbReference type="SUPFAM" id="SSF55874">
    <property type="entry name" value="ATPase domain of HSP90 chaperone/DNA topoisomerase II/histidine kinase"/>
    <property type="match status" value="1"/>
</dbReference>
<gene>
    <name evidence="14" type="ORF">NIES593_21775</name>
</gene>
<comment type="catalytic activity">
    <reaction evidence="1">
        <text>ATP + protein L-histidine = ADP + protein N-phospho-L-histidine.</text>
        <dbReference type="EC" id="2.7.13.3"/>
    </reaction>
</comment>
<feature type="region of interest" description="Disordered" evidence="10">
    <location>
        <begin position="334"/>
        <end position="355"/>
    </location>
</feature>
<feature type="region of interest" description="Disordered" evidence="10">
    <location>
        <begin position="261"/>
        <end position="280"/>
    </location>
</feature>
<dbReference type="Gene3D" id="1.20.120.160">
    <property type="entry name" value="HPT domain"/>
    <property type="match status" value="1"/>
</dbReference>
<dbReference type="SMART" id="SM00387">
    <property type="entry name" value="HATPase_c"/>
    <property type="match status" value="1"/>
</dbReference>
<evidence type="ECO:0000259" key="11">
    <source>
        <dbReference type="PROSITE" id="PS50109"/>
    </source>
</evidence>
<dbReference type="SUPFAM" id="SSF52172">
    <property type="entry name" value="CheY-like"/>
    <property type="match status" value="1"/>
</dbReference>
<dbReference type="PROSITE" id="PS50109">
    <property type="entry name" value="HIS_KIN"/>
    <property type="match status" value="1"/>
</dbReference>
<dbReference type="PROSITE" id="PS50110">
    <property type="entry name" value="RESPONSE_REGULATORY"/>
    <property type="match status" value="1"/>
</dbReference>